<dbReference type="Pfam" id="PF00528">
    <property type="entry name" value="BPD_transp_1"/>
    <property type="match status" value="1"/>
</dbReference>
<keyword evidence="5 7" id="KW-1133">Transmembrane helix</keyword>
<keyword evidence="6 7" id="KW-0472">Membrane</keyword>
<dbReference type="Pfam" id="PF19300">
    <property type="entry name" value="BPD_transp_1_N"/>
    <property type="match status" value="1"/>
</dbReference>
<evidence type="ECO:0000256" key="3">
    <source>
        <dbReference type="ARBA" id="ARBA00022475"/>
    </source>
</evidence>
<evidence type="ECO:0000256" key="7">
    <source>
        <dbReference type="RuleBase" id="RU363032"/>
    </source>
</evidence>
<protein>
    <submittedName>
        <fullName evidence="9">ABC transporter permease</fullName>
    </submittedName>
</protein>
<dbReference type="RefSeq" id="WP_195802553.1">
    <property type="nucleotide sequence ID" value="NZ_CP061379.1"/>
</dbReference>
<feature type="transmembrane region" description="Helical" evidence="7">
    <location>
        <begin position="134"/>
        <end position="154"/>
    </location>
</feature>
<reference evidence="9 10" key="1">
    <citation type="submission" date="2020-09" db="EMBL/GenBank/DDBJ databases">
        <title>Complete genomes of bradyrhizobia occurring on native shrubby legumes in Australia.</title>
        <authorList>
            <person name="Lafay B."/>
        </authorList>
    </citation>
    <scope>NUCLEOTIDE SEQUENCE [LARGE SCALE GENOMIC DNA]</scope>
    <source>
        <strain evidence="9 10">BDV5040</strain>
    </source>
</reference>
<keyword evidence="4 7" id="KW-0812">Transmembrane</keyword>
<keyword evidence="3" id="KW-1003">Cell membrane</keyword>
<dbReference type="AlphaFoldDB" id="A0A7S9D9R1"/>
<evidence type="ECO:0000256" key="5">
    <source>
        <dbReference type="ARBA" id="ARBA00022989"/>
    </source>
</evidence>
<evidence type="ECO:0000256" key="1">
    <source>
        <dbReference type="ARBA" id="ARBA00004651"/>
    </source>
</evidence>
<evidence type="ECO:0000313" key="10">
    <source>
        <dbReference type="Proteomes" id="UP000594621"/>
    </source>
</evidence>
<comment type="subcellular location">
    <subcellularLocation>
        <location evidence="1 7">Cell membrane</location>
        <topology evidence="1 7">Multi-pass membrane protein</topology>
    </subcellularLocation>
</comment>
<evidence type="ECO:0000313" key="9">
    <source>
        <dbReference type="EMBL" id="QPF93034.1"/>
    </source>
</evidence>
<dbReference type="InterPro" id="IPR045621">
    <property type="entry name" value="BPD_transp_1_N"/>
</dbReference>
<feature type="transmembrane region" description="Helical" evidence="7">
    <location>
        <begin position="174"/>
        <end position="195"/>
    </location>
</feature>
<dbReference type="SUPFAM" id="SSF161098">
    <property type="entry name" value="MetI-like"/>
    <property type="match status" value="1"/>
</dbReference>
<name>A0A7S9D9R1_9BRAD</name>
<evidence type="ECO:0000259" key="8">
    <source>
        <dbReference type="PROSITE" id="PS50928"/>
    </source>
</evidence>
<gene>
    <name evidence="9" type="ORF">IC761_07115</name>
</gene>
<keyword evidence="10" id="KW-1185">Reference proteome</keyword>
<feature type="transmembrane region" description="Helical" evidence="7">
    <location>
        <begin position="9"/>
        <end position="29"/>
    </location>
</feature>
<dbReference type="CDD" id="cd06261">
    <property type="entry name" value="TM_PBP2"/>
    <property type="match status" value="1"/>
</dbReference>
<dbReference type="GO" id="GO:0005886">
    <property type="term" value="C:plasma membrane"/>
    <property type="evidence" value="ECO:0007669"/>
    <property type="project" value="UniProtKB-SubCell"/>
</dbReference>
<evidence type="ECO:0000256" key="4">
    <source>
        <dbReference type="ARBA" id="ARBA00022692"/>
    </source>
</evidence>
<feature type="transmembrane region" description="Helical" evidence="7">
    <location>
        <begin position="281"/>
        <end position="307"/>
    </location>
</feature>
<feature type="domain" description="ABC transmembrane type-1" evidence="8">
    <location>
        <begin position="95"/>
        <end position="300"/>
    </location>
</feature>
<dbReference type="Proteomes" id="UP000594621">
    <property type="component" value="Chromosome"/>
</dbReference>
<comment type="similarity">
    <text evidence="7">Belongs to the binding-protein-dependent transport system permease family.</text>
</comment>
<dbReference type="Gene3D" id="1.10.3720.10">
    <property type="entry name" value="MetI-like"/>
    <property type="match status" value="1"/>
</dbReference>
<keyword evidence="2 7" id="KW-0813">Transport</keyword>
<evidence type="ECO:0000256" key="2">
    <source>
        <dbReference type="ARBA" id="ARBA00022448"/>
    </source>
</evidence>
<proteinExistence type="inferred from homology"/>
<dbReference type="PANTHER" id="PTHR43163:SF6">
    <property type="entry name" value="DIPEPTIDE TRANSPORT SYSTEM PERMEASE PROTEIN DPPB-RELATED"/>
    <property type="match status" value="1"/>
</dbReference>
<accession>A0A7S9D9R1</accession>
<dbReference type="InterPro" id="IPR000515">
    <property type="entry name" value="MetI-like"/>
</dbReference>
<feature type="transmembrane region" description="Helical" evidence="7">
    <location>
        <begin position="237"/>
        <end position="261"/>
    </location>
</feature>
<dbReference type="PROSITE" id="PS50928">
    <property type="entry name" value="ABC_TM1"/>
    <property type="match status" value="1"/>
</dbReference>
<dbReference type="KEGG" id="bcou:IC761_07115"/>
<dbReference type="PANTHER" id="PTHR43163">
    <property type="entry name" value="DIPEPTIDE TRANSPORT SYSTEM PERMEASE PROTEIN DPPB-RELATED"/>
    <property type="match status" value="1"/>
</dbReference>
<sequence>MLYYIVRRLLMLPPVMLIVAFIVFGLLYVTPGDPAAMIAGDQATPEEVERIRVSMGLDQPFYIRFGVWIWQLMNGDLGTSIFANQPVVQMIGQRIGPTFSLLTLSLVISVAIAIPVGVVAAWRRGHAIDRVITSLTVLAFSLPVFVVGYLLAFSFSTSLGWLPAQGYAPLSDGFAPYISHLILPSLTLGLSYAAILARTTRASMLDVLTQDYVRTALAKGAGPRVILYKHALRNASVPIVTVISIGVATLMGGSVITESVFSIPGIGRLTLDAILHRDYPVIQGVVLLFSASYVAINLVTDLAYTVLDPRIRY</sequence>
<dbReference type="EMBL" id="CP061379">
    <property type="protein sequence ID" value="QPF93034.1"/>
    <property type="molecule type" value="Genomic_DNA"/>
</dbReference>
<dbReference type="InterPro" id="IPR035906">
    <property type="entry name" value="MetI-like_sf"/>
</dbReference>
<dbReference type="GO" id="GO:0071916">
    <property type="term" value="F:dipeptide transmembrane transporter activity"/>
    <property type="evidence" value="ECO:0007669"/>
    <property type="project" value="TreeGrafter"/>
</dbReference>
<feature type="transmembrane region" description="Helical" evidence="7">
    <location>
        <begin position="99"/>
        <end position="122"/>
    </location>
</feature>
<evidence type="ECO:0000256" key="6">
    <source>
        <dbReference type="ARBA" id="ARBA00023136"/>
    </source>
</evidence>
<organism evidence="9 10">
    <name type="scientific">Bradyrhizobium commune</name>
    <dbReference type="NCBI Taxonomy" id="83627"/>
    <lineage>
        <taxon>Bacteria</taxon>
        <taxon>Pseudomonadati</taxon>
        <taxon>Pseudomonadota</taxon>
        <taxon>Alphaproteobacteria</taxon>
        <taxon>Hyphomicrobiales</taxon>
        <taxon>Nitrobacteraceae</taxon>
        <taxon>Bradyrhizobium</taxon>
    </lineage>
</organism>